<dbReference type="Proteomes" id="UP000188342">
    <property type="component" value="Unassembled WGS sequence"/>
</dbReference>
<accession>A0A1R4IG36</accession>
<protein>
    <submittedName>
        <fullName evidence="2">Uncharacterized protein</fullName>
    </submittedName>
</protein>
<gene>
    <name evidence="2" type="ORF">FM114_01615</name>
</gene>
<evidence type="ECO:0000313" key="2">
    <source>
        <dbReference type="EMBL" id="SJN18792.1"/>
    </source>
</evidence>
<keyword evidence="3" id="KW-1185">Reference proteome</keyword>
<organism evidence="2 3">
    <name type="scientific">Luteococcus japonicus LSP_Lj1</name>
    <dbReference type="NCBI Taxonomy" id="1255658"/>
    <lineage>
        <taxon>Bacteria</taxon>
        <taxon>Bacillati</taxon>
        <taxon>Actinomycetota</taxon>
        <taxon>Actinomycetes</taxon>
        <taxon>Propionibacteriales</taxon>
        <taxon>Propionibacteriaceae</taxon>
        <taxon>Luteococcus</taxon>
    </lineage>
</organism>
<keyword evidence="1" id="KW-0472">Membrane</keyword>
<proteinExistence type="predicted"/>
<feature type="transmembrane region" description="Helical" evidence="1">
    <location>
        <begin position="12"/>
        <end position="30"/>
    </location>
</feature>
<feature type="transmembrane region" description="Helical" evidence="1">
    <location>
        <begin position="66"/>
        <end position="85"/>
    </location>
</feature>
<feature type="transmembrane region" description="Helical" evidence="1">
    <location>
        <begin position="129"/>
        <end position="147"/>
    </location>
</feature>
<dbReference type="EMBL" id="FUKQ01000007">
    <property type="protein sequence ID" value="SJN18792.1"/>
    <property type="molecule type" value="Genomic_DNA"/>
</dbReference>
<keyword evidence="1" id="KW-0812">Transmembrane</keyword>
<feature type="transmembrane region" description="Helical" evidence="1">
    <location>
        <begin position="105"/>
        <end position="123"/>
    </location>
</feature>
<evidence type="ECO:0000256" key="1">
    <source>
        <dbReference type="SAM" id="Phobius"/>
    </source>
</evidence>
<keyword evidence="1" id="KW-1133">Transmembrane helix</keyword>
<dbReference type="AlphaFoldDB" id="A0A1R4IG36"/>
<reference evidence="2 3" key="1">
    <citation type="submission" date="2017-02" db="EMBL/GenBank/DDBJ databases">
        <authorList>
            <person name="Peterson S.W."/>
        </authorList>
    </citation>
    <scope>NUCLEOTIDE SEQUENCE [LARGE SCALE GENOMIC DNA]</scope>
    <source>
        <strain evidence="2 3">LSP_Lj1</strain>
    </source>
</reference>
<name>A0A1R4IG36_9ACTN</name>
<dbReference type="RefSeq" id="WP_094763457.1">
    <property type="nucleotide sequence ID" value="NZ_FUKQ01000007.1"/>
</dbReference>
<feature type="transmembrane region" description="Helical" evidence="1">
    <location>
        <begin position="197"/>
        <end position="218"/>
    </location>
</feature>
<feature type="transmembrane region" description="Helical" evidence="1">
    <location>
        <begin position="159"/>
        <end position="177"/>
    </location>
</feature>
<evidence type="ECO:0000313" key="3">
    <source>
        <dbReference type="Proteomes" id="UP000188342"/>
    </source>
</evidence>
<sequence length="228" mass="24257">MDHDGRRLPRWVTSLLATLGILAMAAAMWFSSRYEAGLNGAVRPCERWATPCTPDQVTAMLRRTEWLWLGGAGLLLASLAGSVLARIHTDLDLQVHGTRPLARRLLTVALFGLPVYVIGVVASSLLGSLAPFTACALVLAAMIALAARLGCEVRVPRRLLAIGLMSAVALLAVPWMRQVGGLAERNSGASWANVVGMFGWLGAWLLPAAGALLATRLLGSSVLRRSEV</sequence>
<dbReference type="STRING" id="1255658.FM114_01615"/>